<accession>A0A1F5GHC4</accession>
<dbReference type="PANTHER" id="PTHR46401">
    <property type="entry name" value="GLYCOSYLTRANSFERASE WBBK-RELATED"/>
    <property type="match status" value="1"/>
</dbReference>
<protein>
    <recommendedName>
        <fullName evidence="6">Glycosyl transferase family 1 domain-containing protein</fullName>
    </recommendedName>
</protein>
<dbReference type="EMBL" id="MFBF01000021">
    <property type="protein sequence ID" value="OGD91229.1"/>
    <property type="molecule type" value="Genomic_DNA"/>
</dbReference>
<evidence type="ECO:0000313" key="4">
    <source>
        <dbReference type="EMBL" id="OGD91229.1"/>
    </source>
</evidence>
<dbReference type="InterPro" id="IPR001296">
    <property type="entry name" value="Glyco_trans_1"/>
</dbReference>
<evidence type="ECO:0000256" key="1">
    <source>
        <dbReference type="ARBA" id="ARBA00022679"/>
    </source>
</evidence>
<dbReference type="GO" id="GO:0016757">
    <property type="term" value="F:glycosyltransferase activity"/>
    <property type="evidence" value="ECO:0007669"/>
    <property type="project" value="InterPro"/>
</dbReference>
<dbReference type="CDD" id="cd03809">
    <property type="entry name" value="GT4_MtfB-like"/>
    <property type="match status" value="1"/>
</dbReference>
<dbReference type="GO" id="GO:0009103">
    <property type="term" value="P:lipopolysaccharide biosynthetic process"/>
    <property type="evidence" value="ECO:0007669"/>
    <property type="project" value="TreeGrafter"/>
</dbReference>
<dbReference type="Pfam" id="PF13439">
    <property type="entry name" value="Glyco_transf_4"/>
    <property type="match status" value="1"/>
</dbReference>
<dbReference type="Proteomes" id="UP000177124">
    <property type="component" value="Unassembled WGS sequence"/>
</dbReference>
<gene>
    <name evidence="4" type="ORF">A3D07_00680</name>
</gene>
<organism evidence="4 5">
    <name type="scientific">Candidatus Curtissbacteria bacterium RIFCSPHIGHO2_02_FULL_42_15</name>
    <dbReference type="NCBI Taxonomy" id="1797716"/>
    <lineage>
        <taxon>Bacteria</taxon>
        <taxon>Candidatus Curtissiibacteriota</taxon>
    </lineage>
</organism>
<reference evidence="4 5" key="1">
    <citation type="journal article" date="2016" name="Nat. Commun.">
        <title>Thousands of microbial genomes shed light on interconnected biogeochemical processes in an aquifer system.</title>
        <authorList>
            <person name="Anantharaman K."/>
            <person name="Brown C.T."/>
            <person name="Hug L.A."/>
            <person name="Sharon I."/>
            <person name="Castelle C.J."/>
            <person name="Probst A.J."/>
            <person name="Thomas B.C."/>
            <person name="Singh A."/>
            <person name="Wilkins M.J."/>
            <person name="Karaoz U."/>
            <person name="Brodie E.L."/>
            <person name="Williams K.H."/>
            <person name="Hubbard S.S."/>
            <person name="Banfield J.F."/>
        </authorList>
    </citation>
    <scope>NUCLEOTIDE SEQUENCE [LARGE SCALE GENOMIC DNA]</scope>
</reference>
<comment type="caution">
    <text evidence="4">The sequence shown here is derived from an EMBL/GenBank/DDBJ whole genome shotgun (WGS) entry which is preliminary data.</text>
</comment>
<feature type="domain" description="Glycosyltransferase subfamily 4-like N-terminal" evidence="3">
    <location>
        <begin position="16"/>
        <end position="173"/>
    </location>
</feature>
<evidence type="ECO:0008006" key="6">
    <source>
        <dbReference type="Google" id="ProtNLM"/>
    </source>
</evidence>
<evidence type="ECO:0000313" key="5">
    <source>
        <dbReference type="Proteomes" id="UP000177124"/>
    </source>
</evidence>
<proteinExistence type="predicted"/>
<dbReference type="InterPro" id="IPR028098">
    <property type="entry name" value="Glyco_trans_4-like_N"/>
</dbReference>
<keyword evidence="1" id="KW-0808">Transferase</keyword>
<dbReference type="Gene3D" id="3.40.50.2000">
    <property type="entry name" value="Glycogen Phosphorylase B"/>
    <property type="match status" value="2"/>
</dbReference>
<dbReference type="STRING" id="1797716.A3D07_00680"/>
<name>A0A1F5GHC4_9BACT</name>
<dbReference type="AlphaFoldDB" id="A0A1F5GHC4"/>
<dbReference type="SUPFAM" id="SSF53756">
    <property type="entry name" value="UDP-Glycosyltransferase/glycogen phosphorylase"/>
    <property type="match status" value="1"/>
</dbReference>
<dbReference type="Pfam" id="PF00534">
    <property type="entry name" value="Glycos_transf_1"/>
    <property type="match status" value="1"/>
</dbReference>
<sequence>MRIGIDARFVGPEGTGLGKYTEELILNLAKIDKKNEYFIFLRKENWQFLKLSSKNFHKVLANVPWYTFQEQVKLPFVFPKSKIDLLHVPHFNAPFLYNGRLVITVHDLIHHQFEQESATTRNFFVFKLKRIGYKLIITNAIKKAAKIITPSNFVKSQIVKTFRVDPSKIVVTYEAAEEEYFRNQKLFEPEPQRRRPEARGQKPFLIYVGNIYPHKNLNRLLDALAILKNVKLKIICPRDVFWKRLEKEIKNKDLENRVELLGYQTADNLAVLFQKATAYVFPSLSEGFGIPGLNAMAANIPVVCSNIPTLREIYQDAALYFDPNDPKDIAIKINEVLTDKKTRTVLVEKGEKLVRKYSWQKMAKQTLDVYKSALR</sequence>
<evidence type="ECO:0000259" key="3">
    <source>
        <dbReference type="Pfam" id="PF13439"/>
    </source>
</evidence>
<dbReference type="PANTHER" id="PTHR46401:SF2">
    <property type="entry name" value="GLYCOSYLTRANSFERASE WBBK-RELATED"/>
    <property type="match status" value="1"/>
</dbReference>
<evidence type="ECO:0000259" key="2">
    <source>
        <dbReference type="Pfam" id="PF00534"/>
    </source>
</evidence>
<feature type="domain" description="Glycosyl transferase family 1" evidence="2">
    <location>
        <begin position="192"/>
        <end position="352"/>
    </location>
</feature>